<dbReference type="InterPro" id="IPR015944">
    <property type="entry name" value="Gly-tRNA-synth_bsu"/>
</dbReference>
<evidence type="ECO:0000256" key="3">
    <source>
        <dbReference type="ARBA" id="ARBA00022490"/>
    </source>
</evidence>
<evidence type="ECO:0000256" key="4">
    <source>
        <dbReference type="ARBA" id="ARBA00022598"/>
    </source>
</evidence>
<evidence type="ECO:0000256" key="6">
    <source>
        <dbReference type="ARBA" id="ARBA00022840"/>
    </source>
</evidence>
<proteinExistence type="inferred from homology"/>
<dbReference type="GO" id="GO:0005829">
    <property type="term" value="C:cytosol"/>
    <property type="evidence" value="ECO:0007669"/>
    <property type="project" value="TreeGrafter"/>
</dbReference>
<name>A0A7C2XUV1_9BACT</name>
<comment type="caution">
    <text evidence="12">The sequence shown here is derived from an EMBL/GenBank/DDBJ whole genome shotgun (WGS) entry which is preliminary data.</text>
</comment>
<dbReference type="Gene3D" id="1.10.730.10">
    <property type="entry name" value="Isoleucyl-tRNA Synthetase, Domain 1"/>
    <property type="match status" value="1"/>
</dbReference>
<evidence type="ECO:0000256" key="7">
    <source>
        <dbReference type="ARBA" id="ARBA00022917"/>
    </source>
</evidence>
<keyword evidence="6 10" id="KW-0067">ATP-binding</keyword>
<dbReference type="GO" id="GO:0006426">
    <property type="term" value="P:glycyl-tRNA aminoacylation"/>
    <property type="evidence" value="ECO:0007669"/>
    <property type="project" value="UniProtKB-UniRule"/>
</dbReference>
<comment type="similarity">
    <text evidence="2 10">Belongs to the class-II aminoacyl-tRNA synthetase family.</text>
</comment>
<dbReference type="PRINTS" id="PR01045">
    <property type="entry name" value="TRNASYNTHGB"/>
</dbReference>
<dbReference type="GO" id="GO:0006420">
    <property type="term" value="P:arginyl-tRNA aminoacylation"/>
    <property type="evidence" value="ECO:0007669"/>
    <property type="project" value="InterPro"/>
</dbReference>
<evidence type="ECO:0000256" key="1">
    <source>
        <dbReference type="ARBA" id="ARBA00004496"/>
    </source>
</evidence>
<dbReference type="InterPro" id="IPR008909">
    <property type="entry name" value="DALR_anticod-bd"/>
</dbReference>
<dbReference type="PROSITE" id="PS50861">
    <property type="entry name" value="AA_TRNA_LIGASE_II_GLYAB"/>
    <property type="match status" value="1"/>
</dbReference>
<organism evidence="12">
    <name type="scientific">Desulfurivibrio alkaliphilus</name>
    <dbReference type="NCBI Taxonomy" id="427923"/>
    <lineage>
        <taxon>Bacteria</taxon>
        <taxon>Pseudomonadati</taxon>
        <taxon>Thermodesulfobacteriota</taxon>
        <taxon>Desulfobulbia</taxon>
        <taxon>Desulfobulbales</taxon>
        <taxon>Desulfobulbaceae</taxon>
        <taxon>Desulfurivibrio</taxon>
    </lineage>
</organism>
<dbReference type="GO" id="GO:0004820">
    <property type="term" value="F:glycine-tRNA ligase activity"/>
    <property type="evidence" value="ECO:0007669"/>
    <property type="project" value="UniProtKB-UniRule"/>
</dbReference>
<evidence type="ECO:0000256" key="8">
    <source>
        <dbReference type="ARBA" id="ARBA00023146"/>
    </source>
</evidence>
<dbReference type="Proteomes" id="UP000885986">
    <property type="component" value="Unassembled WGS sequence"/>
</dbReference>
<evidence type="ECO:0000259" key="11">
    <source>
        <dbReference type="Pfam" id="PF05746"/>
    </source>
</evidence>
<keyword evidence="7 10" id="KW-0648">Protein biosynthesis</keyword>
<dbReference type="InterPro" id="IPR006194">
    <property type="entry name" value="Gly-tRNA-synth_heterodimer"/>
</dbReference>
<feature type="domain" description="DALR anticodon binding" evidence="11">
    <location>
        <begin position="583"/>
        <end position="677"/>
    </location>
</feature>
<protein>
    <recommendedName>
        <fullName evidence="10">Glycine--tRNA ligase beta subunit</fullName>
        <ecNumber evidence="10">6.1.1.14</ecNumber>
    </recommendedName>
    <alternativeName>
        <fullName evidence="10">Glycyl-tRNA synthetase beta subunit</fullName>
        <shortName evidence="10">GlyRS</shortName>
    </alternativeName>
</protein>
<accession>A0A7C2XUV1</accession>
<keyword evidence="4 10" id="KW-0436">Ligase</keyword>
<gene>
    <name evidence="10" type="primary">glyS</name>
    <name evidence="12" type="ORF">ENN98_01780</name>
</gene>
<sequence>MSEQELLFEIGSEEIPAGYITPALTALREGLARGLSERNLTFGEIRSAATPRRLTVSVANLARRQPDRVEEVLGPPKKAAYDAQGQPTKAATGFAAGRGIGVEQLQIKKTPKGEYLMAVIERPGRDTPALLAELLPELVLSLPFPKSMHWGTGRTLFARPLRWLLAVYDHTPLTFNLDDLRAGEQTWGHRFMAPQPLTATSFSQYLESLRQARVLADPEERRQAVLAEIEQAAAAHGGRILPDPELVETVVNLVESPFAICGSFAERFLALPHEVLITSMREHQKYFAVTDQKGKLLPRFVAVNNTRVRDAKLAARGHQRVLRARLEDALFFFNEDQQRPLAQLARQLHGIIFQAKLGTLAEKSARVAELAAELAQQFAPDQAETVARAAILCKADLLTGMVGEFPSLQGAIGRDYARRQGEPAAVAEAIYSHYLPMRAGDRLPADPAGAILGIADRLDTLAGCFGIGLKVTGAADPFGLRRQAVGLIHLIQGHKIALPLLPWLSRALALYGDRLSEQPEEAAARLLEFIRGRFANDLTGRGLPGEAVEAVLSVDFHELNDCRARIEALVAVGTQPAFPLLAAAFKRVNNIIKDNRDHAIDPELLSEEAERELARALDRAEAEAAPLLAAGNYHQALLVILRMKEPVDRFFDQVMVMAEEPPLRRNRLALLTAVARLFLRVGDFSKMYALREQS</sequence>
<dbReference type="SUPFAM" id="SSF109604">
    <property type="entry name" value="HD-domain/PDEase-like"/>
    <property type="match status" value="1"/>
</dbReference>
<evidence type="ECO:0000313" key="12">
    <source>
        <dbReference type="EMBL" id="HET97438.1"/>
    </source>
</evidence>
<dbReference type="HAMAP" id="MF_00255">
    <property type="entry name" value="Gly_tRNA_synth_beta"/>
    <property type="match status" value="1"/>
</dbReference>
<dbReference type="PANTHER" id="PTHR30075">
    <property type="entry name" value="GLYCYL-TRNA SYNTHETASE"/>
    <property type="match status" value="1"/>
</dbReference>
<evidence type="ECO:0000256" key="2">
    <source>
        <dbReference type="ARBA" id="ARBA00008226"/>
    </source>
</evidence>
<keyword evidence="5 10" id="KW-0547">Nucleotide-binding</keyword>
<dbReference type="PANTHER" id="PTHR30075:SF2">
    <property type="entry name" value="GLYCINE--TRNA LIGASE, CHLOROPLASTIC_MITOCHONDRIAL 2"/>
    <property type="match status" value="1"/>
</dbReference>
<dbReference type="AlphaFoldDB" id="A0A7C2XUV1"/>
<comment type="subcellular location">
    <subcellularLocation>
        <location evidence="1 10">Cytoplasm</location>
    </subcellularLocation>
</comment>
<comment type="catalytic activity">
    <reaction evidence="9 10">
        <text>tRNA(Gly) + glycine + ATP = glycyl-tRNA(Gly) + AMP + diphosphate</text>
        <dbReference type="Rhea" id="RHEA:16013"/>
        <dbReference type="Rhea" id="RHEA-COMP:9664"/>
        <dbReference type="Rhea" id="RHEA-COMP:9683"/>
        <dbReference type="ChEBI" id="CHEBI:30616"/>
        <dbReference type="ChEBI" id="CHEBI:33019"/>
        <dbReference type="ChEBI" id="CHEBI:57305"/>
        <dbReference type="ChEBI" id="CHEBI:78442"/>
        <dbReference type="ChEBI" id="CHEBI:78522"/>
        <dbReference type="ChEBI" id="CHEBI:456215"/>
        <dbReference type="EC" id="6.1.1.14"/>
    </reaction>
</comment>
<evidence type="ECO:0000256" key="10">
    <source>
        <dbReference type="HAMAP-Rule" id="MF_00255"/>
    </source>
</evidence>
<keyword evidence="8 10" id="KW-0030">Aminoacyl-tRNA synthetase</keyword>
<evidence type="ECO:0000256" key="9">
    <source>
        <dbReference type="ARBA" id="ARBA00047937"/>
    </source>
</evidence>
<keyword evidence="3 10" id="KW-0963">Cytoplasm</keyword>
<dbReference type="GO" id="GO:0005524">
    <property type="term" value="F:ATP binding"/>
    <property type="evidence" value="ECO:0007669"/>
    <property type="project" value="UniProtKB-UniRule"/>
</dbReference>
<evidence type="ECO:0000256" key="5">
    <source>
        <dbReference type="ARBA" id="ARBA00022741"/>
    </source>
</evidence>
<dbReference type="Pfam" id="PF02092">
    <property type="entry name" value="tRNA_synt_2f"/>
    <property type="match status" value="1"/>
</dbReference>
<dbReference type="Pfam" id="PF05746">
    <property type="entry name" value="DALR_1"/>
    <property type="match status" value="1"/>
</dbReference>
<reference evidence="12" key="1">
    <citation type="journal article" date="2020" name="mSystems">
        <title>Genome- and Community-Level Interaction Insights into Carbon Utilization and Element Cycling Functions of Hydrothermarchaeota in Hydrothermal Sediment.</title>
        <authorList>
            <person name="Zhou Z."/>
            <person name="Liu Y."/>
            <person name="Xu W."/>
            <person name="Pan J."/>
            <person name="Luo Z.H."/>
            <person name="Li M."/>
        </authorList>
    </citation>
    <scope>NUCLEOTIDE SEQUENCE [LARGE SCALE GENOMIC DNA]</scope>
    <source>
        <strain evidence="12">SpSt-1224</strain>
    </source>
</reference>
<dbReference type="EMBL" id="DSDS01000039">
    <property type="protein sequence ID" value="HET97438.1"/>
    <property type="molecule type" value="Genomic_DNA"/>
</dbReference>
<comment type="subunit">
    <text evidence="10">Tetramer of two alpha and two beta subunits.</text>
</comment>
<dbReference type="NCBIfam" id="TIGR00211">
    <property type="entry name" value="glyS"/>
    <property type="match status" value="1"/>
</dbReference>
<dbReference type="EC" id="6.1.1.14" evidence="10"/>
<dbReference type="GO" id="GO:0004814">
    <property type="term" value="F:arginine-tRNA ligase activity"/>
    <property type="evidence" value="ECO:0007669"/>
    <property type="project" value="InterPro"/>
</dbReference>